<keyword evidence="2" id="KW-1185">Reference proteome</keyword>
<dbReference type="EMBL" id="CATNWA010021846">
    <property type="protein sequence ID" value="CAI9624185.1"/>
    <property type="molecule type" value="Genomic_DNA"/>
</dbReference>
<protein>
    <submittedName>
        <fullName evidence="1">Uncharacterized protein</fullName>
    </submittedName>
</protein>
<proteinExistence type="predicted"/>
<evidence type="ECO:0000313" key="2">
    <source>
        <dbReference type="Proteomes" id="UP001162483"/>
    </source>
</evidence>
<gene>
    <name evidence="1" type="ORF">SPARVUS_LOCUS16605488</name>
</gene>
<accession>A0ABN9HQY5</accession>
<name>A0ABN9HQY5_9NEOB</name>
<evidence type="ECO:0000313" key="1">
    <source>
        <dbReference type="EMBL" id="CAI9624185.1"/>
    </source>
</evidence>
<comment type="caution">
    <text evidence="1">The sequence shown here is derived from an EMBL/GenBank/DDBJ whole genome shotgun (WGS) entry which is preliminary data.</text>
</comment>
<reference evidence="1" key="1">
    <citation type="submission" date="2023-05" db="EMBL/GenBank/DDBJ databases">
        <authorList>
            <person name="Stuckert A."/>
        </authorList>
    </citation>
    <scope>NUCLEOTIDE SEQUENCE</scope>
</reference>
<sequence length="45" mass="4803">MRQGSGYRPRPNHPRLVCSSPSVVFIGCSGRATMARGSGLELLSI</sequence>
<dbReference type="PROSITE" id="PS51257">
    <property type="entry name" value="PROKAR_LIPOPROTEIN"/>
    <property type="match status" value="1"/>
</dbReference>
<organism evidence="1 2">
    <name type="scientific">Staurois parvus</name>
    <dbReference type="NCBI Taxonomy" id="386267"/>
    <lineage>
        <taxon>Eukaryota</taxon>
        <taxon>Metazoa</taxon>
        <taxon>Chordata</taxon>
        <taxon>Craniata</taxon>
        <taxon>Vertebrata</taxon>
        <taxon>Euteleostomi</taxon>
        <taxon>Amphibia</taxon>
        <taxon>Batrachia</taxon>
        <taxon>Anura</taxon>
        <taxon>Neobatrachia</taxon>
        <taxon>Ranoidea</taxon>
        <taxon>Ranidae</taxon>
        <taxon>Staurois</taxon>
    </lineage>
</organism>
<dbReference type="Proteomes" id="UP001162483">
    <property type="component" value="Unassembled WGS sequence"/>
</dbReference>